<feature type="compositionally biased region" description="Basic and acidic residues" evidence="1">
    <location>
        <begin position="71"/>
        <end position="86"/>
    </location>
</feature>
<evidence type="ECO:0000313" key="4">
    <source>
        <dbReference type="Proteomes" id="UP000002051"/>
    </source>
</evidence>
<dbReference type="AlphaFoldDB" id="A0A072UZT7"/>
<reference evidence="3" key="3">
    <citation type="submission" date="2015-04" db="UniProtKB">
        <authorList>
            <consortium name="EnsemblPlants"/>
        </authorList>
    </citation>
    <scope>IDENTIFICATION</scope>
    <source>
        <strain evidence="3">cv. Jemalong A17</strain>
    </source>
</reference>
<reference evidence="2 4" key="2">
    <citation type="journal article" date="2014" name="BMC Genomics">
        <title>An improved genome release (version Mt4.0) for the model legume Medicago truncatula.</title>
        <authorList>
            <person name="Tang H."/>
            <person name="Krishnakumar V."/>
            <person name="Bidwell S."/>
            <person name="Rosen B."/>
            <person name="Chan A."/>
            <person name="Zhou S."/>
            <person name="Gentzbittel L."/>
            <person name="Childs K.L."/>
            <person name="Yandell M."/>
            <person name="Gundlach H."/>
            <person name="Mayer K.F."/>
            <person name="Schwartz D.C."/>
            <person name="Town C.D."/>
        </authorList>
    </citation>
    <scope>GENOME REANNOTATION</scope>
    <source>
        <strain evidence="2">A17</strain>
        <strain evidence="3 4">cv. Jemalong A17</strain>
    </source>
</reference>
<sequence>MASSPQRIEHKYTPRASSPQLKEQKLTGHQVINNQKSSFSRQTKATGKLTQLSTTFMFTPKANSKQKRVKKTQEHETGCAVREQHGKNPLFTSNSQF</sequence>
<protein>
    <submittedName>
        <fullName evidence="2 3">Uncharacterized protein</fullName>
    </submittedName>
</protein>
<reference evidence="2 4" key="1">
    <citation type="journal article" date="2011" name="Nature">
        <title>The Medicago genome provides insight into the evolution of rhizobial symbioses.</title>
        <authorList>
            <person name="Young N.D."/>
            <person name="Debelle F."/>
            <person name="Oldroyd G.E."/>
            <person name="Geurts R."/>
            <person name="Cannon S.B."/>
            <person name="Udvardi M.K."/>
            <person name="Benedito V.A."/>
            <person name="Mayer K.F."/>
            <person name="Gouzy J."/>
            <person name="Schoof H."/>
            <person name="Van de Peer Y."/>
            <person name="Proost S."/>
            <person name="Cook D.R."/>
            <person name="Meyers B.C."/>
            <person name="Spannagl M."/>
            <person name="Cheung F."/>
            <person name="De Mita S."/>
            <person name="Krishnakumar V."/>
            <person name="Gundlach H."/>
            <person name="Zhou S."/>
            <person name="Mudge J."/>
            <person name="Bharti A.K."/>
            <person name="Murray J.D."/>
            <person name="Naoumkina M.A."/>
            <person name="Rosen B."/>
            <person name="Silverstein K.A."/>
            <person name="Tang H."/>
            <person name="Rombauts S."/>
            <person name="Zhao P.X."/>
            <person name="Zhou P."/>
            <person name="Barbe V."/>
            <person name="Bardou P."/>
            <person name="Bechner M."/>
            <person name="Bellec A."/>
            <person name="Berger A."/>
            <person name="Berges H."/>
            <person name="Bidwell S."/>
            <person name="Bisseling T."/>
            <person name="Choisne N."/>
            <person name="Couloux A."/>
            <person name="Denny R."/>
            <person name="Deshpande S."/>
            <person name="Dai X."/>
            <person name="Doyle J.J."/>
            <person name="Dudez A.M."/>
            <person name="Farmer A.D."/>
            <person name="Fouteau S."/>
            <person name="Franken C."/>
            <person name="Gibelin C."/>
            <person name="Gish J."/>
            <person name="Goldstein S."/>
            <person name="Gonzalez A.J."/>
            <person name="Green P.J."/>
            <person name="Hallab A."/>
            <person name="Hartog M."/>
            <person name="Hua A."/>
            <person name="Humphray S.J."/>
            <person name="Jeong D.H."/>
            <person name="Jing Y."/>
            <person name="Jocker A."/>
            <person name="Kenton S.M."/>
            <person name="Kim D.J."/>
            <person name="Klee K."/>
            <person name="Lai H."/>
            <person name="Lang C."/>
            <person name="Lin S."/>
            <person name="Macmil S.L."/>
            <person name="Magdelenat G."/>
            <person name="Matthews L."/>
            <person name="McCorrison J."/>
            <person name="Monaghan E.L."/>
            <person name="Mun J.H."/>
            <person name="Najar F.Z."/>
            <person name="Nicholson C."/>
            <person name="Noirot C."/>
            <person name="O'Bleness M."/>
            <person name="Paule C.R."/>
            <person name="Poulain J."/>
            <person name="Prion F."/>
            <person name="Qin B."/>
            <person name="Qu C."/>
            <person name="Retzel E.F."/>
            <person name="Riddle C."/>
            <person name="Sallet E."/>
            <person name="Samain S."/>
            <person name="Samson N."/>
            <person name="Sanders I."/>
            <person name="Saurat O."/>
            <person name="Scarpelli C."/>
            <person name="Schiex T."/>
            <person name="Segurens B."/>
            <person name="Severin A.J."/>
            <person name="Sherrier D.J."/>
            <person name="Shi R."/>
            <person name="Sims S."/>
            <person name="Singer S.R."/>
            <person name="Sinharoy S."/>
            <person name="Sterck L."/>
            <person name="Viollet A."/>
            <person name="Wang B.B."/>
            <person name="Wang K."/>
            <person name="Wang M."/>
            <person name="Wang X."/>
            <person name="Warfsmann J."/>
            <person name="Weissenbach J."/>
            <person name="White D.D."/>
            <person name="White J.D."/>
            <person name="Wiley G.B."/>
            <person name="Wincker P."/>
            <person name="Xing Y."/>
            <person name="Yang L."/>
            <person name="Yao Z."/>
            <person name="Ying F."/>
            <person name="Zhai J."/>
            <person name="Zhou L."/>
            <person name="Zuber A."/>
            <person name="Denarie J."/>
            <person name="Dixon R.A."/>
            <person name="May G.D."/>
            <person name="Schwartz D.C."/>
            <person name="Rogers J."/>
            <person name="Quetier F."/>
            <person name="Town C.D."/>
            <person name="Roe B.A."/>
        </authorList>
    </citation>
    <scope>NUCLEOTIDE SEQUENCE [LARGE SCALE GENOMIC DNA]</scope>
    <source>
        <strain evidence="2">A17</strain>
        <strain evidence="3 4">cv. Jemalong A17</strain>
    </source>
</reference>
<name>A0A072UZT7_MEDTR</name>
<proteinExistence type="predicted"/>
<dbReference type="EnsemblPlants" id="KEH35077">
    <property type="protein sequence ID" value="KEH35077"/>
    <property type="gene ID" value="MTR_3g078460"/>
</dbReference>
<evidence type="ECO:0000313" key="2">
    <source>
        <dbReference type="EMBL" id="KEH35077.1"/>
    </source>
</evidence>
<dbReference type="EMBL" id="CM001219">
    <property type="protein sequence ID" value="KEH35077.1"/>
    <property type="molecule type" value="Genomic_DNA"/>
</dbReference>
<feature type="region of interest" description="Disordered" evidence="1">
    <location>
        <begin position="1"/>
        <end position="25"/>
    </location>
</feature>
<organism evidence="2 4">
    <name type="scientific">Medicago truncatula</name>
    <name type="common">Barrel medic</name>
    <name type="synonym">Medicago tribuloides</name>
    <dbReference type="NCBI Taxonomy" id="3880"/>
    <lineage>
        <taxon>Eukaryota</taxon>
        <taxon>Viridiplantae</taxon>
        <taxon>Streptophyta</taxon>
        <taxon>Embryophyta</taxon>
        <taxon>Tracheophyta</taxon>
        <taxon>Spermatophyta</taxon>
        <taxon>Magnoliopsida</taxon>
        <taxon>eudicotyledons</taxon>
        <taxon>Gunneridae</taxon>
        <taxon>Pentapetalae</taxon>
        <taxon>rosids</taxon>
        <taxon>fabids</taxon>
        <taxon>Fabales</taxon>
        <taxon>Fabaceae</taxon>
        <taxon>Papilionoideae</taxon>
        <taxon>50 kb inversion clade</taxon>
        <taxon>NPAAA clade</taxon>
        <taxon>Hologalegina</taxon>
        <taxon>IRL clade</taxon>
        <taxon>Trifolieae</taxon>
        <taxon>Medicago</taxon>
    </lineage>
</organism>
<dbReference type="HOGENOM" id="CLU_152180_1_0_1"/>
<accession>A0A072UZT7</accession>
<gene>
    <name evidence="2" type="ordered locus">MTR_3g078460</name>
</gene>
<evidence type="ECO:0000256" key="1">
    <source>
        <dbReference type="SAM" id="MobiDB-lite"/>
    </source>
</evidence>
<keyword evidence="4" id="KW-1185">Reference proteome</keyword>
<dbReference type="Proteomes" id="UP000002051">
    <property type="component" value="Chromosome 3"/>
</dbReference>
<evidence type="ECO:0000313" key="3">
    <source>
        <dbReference type="EnsemblPlants" id="KEH35077"/>
    </source>
</evidence>
<feature type="region of interest" description="Disordered" evidence="1">
    <location>
        <begin position="61"/>
        <end position="97"/>
    </location>
</feature>